<sequence length="56" mass="6568">MILIETGKLPSLRSLPANRINLYVAIDIGVIFIFLQQIYNILSKNHQNRRKFIEIK</sequence>
<keyword evidence="1" id="KW-0472">Membrane</keyword>
<evidence type="ECO:0000256" key="1">
    <source>
        <dbReference type="SAM" id="Phobius"/>
    </source>
</evidence>
<accession>J9GLA2</accession>
<keyword evidence="1" id="KW-0812">Transmembrane</keyword>
<reference evidence="2" key="1">
    <citation type="journal article" date="2012" name="PLoS ONE">
        <title>Gene sets for utilization of primary and secondary nutrition supplies in the distal gut of endangered iberian lynx.</title>
        <authorList>
            <person name="Alcaide M."/>
            <person name="Messina E."/>
            <person name="Richter M."/>
            <person name="Bargiela R."/>
            <person name="Peplies J."/>
            <person name="Huws S.A."/>
            <person name="Newbold C.J."/>
            <person name="Golyshin P.N."/>
            <person name="Simon M.A."/>
            <person name="Lopez G."/>
            <person name="Yakimov M.M."/>
            <person name="Ferrer M."/>
        </authorList>
    </citation>
    <scope>NUCLEOTIDE SEQUENCE</scope>
</reference>
<feature type="transmembrane region" description="Helical" evidence="1">
    <location>
        <begin position="20"/>
        <end position="42"/>
    </location>
</feature>
<protein>
    <submittedName>
        <fullName evidence="2">Uncharacterized protein</fullName>
    </submittedName>
</protein>
<keyword evidence="1" id="KW-1133">Transmembrane helix</keyword>
<dbReference type="AlphaFoldDB" id="J9GLA2"/>
<gene>
    <name evidence="2" type="ORF">EVA_03250</name>
</gene>
<dbReference type="EMBL" id="AMCI01000573">
    <property type="protein sequence ID" value="EJX08642.1"/>
    <property type="molecule type" value="Genomic_DNA"/>
</dbReference>
<proteinExistence type="predicted"/>
<name>J9GLA2_9ZZZZ</name>
<evidence type="ECO:0000313" key="2">
    <source>
        <dbReference type="EMBL" id="EJX08642.1"/>
    </source>
</evidence>
<organism evidence="2">
    <name type="scientific">gut metagenome</name>
    <dbReference type="NCBI Taxonomy" id="749906"/>
    <lineage>
        <taxon>unclassified sequences</taxon>
        <taxon>metagenomes</taxon>
        <taxon>organismal metagenomes</taxon>
    </lineage>
</organism>
<comment type="caution">
    <text evidence="2">The sequence shown here is derived from an EMBL/GenBank/DDBJ whole genome shotgun (WGS) entry which is preliminary data.</text>
</comment>